<dbReference type="RefSeq" id="WP_132686105.1">
    <property type="nucleotide sequence ID" value="NZ_SMLA01000063.1"/>
</dbReference>
<dbReference type="AlphaFoldDB" id="A0A4R5BFW3"/>
<evidence type="ECO:0000313" key="6">
    <source>
        <dbReference type="Proteomes" id="UP000294723"/>
    </source>
</evidence>
<evidence type="ECO:0000256" key="1">
    <source>
        <dbReference type="ARBA" id="ARBA00009405"/>
    </source>
</evidence>
<keyword evidence="2" id="KW-0479">Metal-binding</keyword>
<evidence type="ECO:0000313" key="5">
    <source>
        <dbReference type="EMBL" id="TDD82562.1"/>
    </source>
</evidence>
<comment type="similarity">
    <text evidence="1">Belongs to the HMG-CoA lyase family.</text>
</comment>
<dbReference type="PANTHER" id="PTHR42738:SF7">
    <property type="entry name" value="HYDROXYMETHYLGLUTARYL-COA LYASE"/>
    <property type="match status" value="1"/>
</dbReference>
<feature type="domain" description="Pyruvate carboxyltransferase" evidence="4">
    <location>
        <begin position="3"/>
        <end position="268"/>
    </location>
</feature>
<evidence type="ECO:0000256" key="2">
    <source>
        <dbReference type="ARBA" id="ARBA00022723"/>
    </source>
</evidence>
<dbReference type="InterPro" id="IPR043594">
    <property type="entry name" value="HMGL"/>
</dbReference>
<name>A0A4R5BFW3_9PSEU</name>
<reference evidence="5 6" key="1">
    <citation type="submission" date="2019-03" db="EMBL/GenBank/DDBJ databases">
        <title>Draft genome sequences of novel Actinobacteria.</title>
        <authorList>
            <person name="Sahin N."/>
            <person name="Ay H."/>
            <person name="Saygin H."/>
        </authorList>
    </citation>
    <scope>NUCLEOTIDE SEQUENCE [LARGE SCALE GENOMIC DNA]</scope>
    <source>
        <strain evidence="5 6">5K548</strain>
    </source>
</reference>
<dbReference type="GO" id="GO:0046951">
    <property type="term" value="P:ketone body biosynthetic process"/>
    <property type="evidence" value="ECO:0007669"/>
    <property type="project" value="TreeGrafter"/>
</dbReference>
<dbReference type="GO" id="GO:0004419">
    <property type="term" value="F:hydroxymethylglutaryl-CoA lyase activity"/>
    <property type="evidence" value="ECO:0007669"/>
    <property type="project" value="TreeGrafter"/>
</dbReference>
<evidence type="ECO:0000256" key="3">
    <source>
        <dbReference type="ARBA" id="ARBA00023239"/>
    </source>
</evidence>
<keyword evidence="3 5" id="KW-0456">Lyase</keyword>
<dbReference type="Gene3D" id="3.20.20.70">
    <property type="entry name" value="Aldolase class I"/>
    <property type="match status" value="1"/>
</dbReference>
<dbReference type="SUPFAM" id="SSF51569">
    <property type="entry name" value="Aldolase"/>
    <property type="match status" value="1"/>
</dbReference>
<protein>
    <submittedName>
        <fullName evidence="5">Hydroxymethylglutaryl-CoA lyase</fullName>
    </submittedName>
</protein>
<accession>A0A4R5BFW3</accession>
<dbReference type="PROSITE" id="PS50991">
    <property type="entry name" value="PYR_CT"/>
    <property type="match status" value="1"/>
</dbReference>
<dbReference type="InterPro" id="IPR000891">
    <property type="entry name" value="PYR_CT"/>
</dbReference>
<evidence type="ECO:0000259" key="4">
    <source>
        <dbReference type="PROSITE" id="PS50991"/>
    </source>
</evidence>
<dbReference type="Proteomes" id="UP000294723">
    <property type="component" value="Unassembled WGS sequence"/>
</dbReference>
<dbReference type="InterPro" id="IPR013785">
    <property type="entry name" value="Aldolase_TIM"/>
</dbReference>
<sequence>MTVTITEVVLRDGLQDEAVVVAVADRIAIAEALAESGIRHIEAGSFVNPERVPQMAGVDELAAALPRADEVHYSFLALNGRGVRRAVDAGAENVLVVASASGGHSRTNAGRDVDAAIEDVARAVAENPGTSFIAGVSTAFACPFDGDVPADRLVSVAERFAAMGVRRIGLADTLGTATTDHVVRSLAAVRDALPDVDLSLHLHNAHGQALRTVDAAIDLGVVHFDSATGGYGGCPFAPGAHGNIATEDLVAHLHSRGISTGIDETALANASELLERALARAVPVV</sequence>
<gene>
    <name evidence="5" type="ORF">E1202_27040</name>
</gene>
<keyword evidence="6" id="KW-1185">Reference proteome</keyword>
<dbReference type="NCBIfam" id="NF004283">
    <property type="entry name" value="PRK05692.1"/>
    <property type="match status" value="1"/>
</dbReference>
<comment type="caution">
    <text evidence="5">The sequence shown here is derived from an EMBL/GenBank/DDBJ whole genome shotgun (WGS) entry which is preliminary data.</text>
</comment>
<proteinExistence type="inferred from homology"/>
<dbReference type="CDD" id="cd07938">
    <property type="entry name" value="DRE_TIM_HMGL"/>
    <property type="match status" value="1"/>
</dbReference>
<dbReference type="PANTHER" id="PTHR42738">
    <property type="entry name" value="HYDROXYMETHYLGLUTARYL-COA LYASE"/>
    <property type="match status" value="1"/>
</dbReference>
<dbReference type="EMBL" id="SMLA01000063">
    <property type="protein sequence ID" value="TDD82562.1"/>
    <property type="molecule type" value="Genomic_DNA"/>
</dbReference>
<dbReference type="Pfam" id="PF00682">
    <property type="entry name" value="HMGL-like"/>
    <property type="match status" value="1"/>
</dbReference>
<dbReference type="GO" id="GO:0046872">
    <property type="term" value="F:metal ion binding"/>
    <property type="evidence" value="ECO:0007669"/>
    <property type="project" value="UniProtKB-KW"/>
</dbReference>
<organism evidence="5 6">
    <name type="scientific">Saccharopolyspora karakumensis</name>
    <dbReference type="NCBI Taxonomy" id="2530386"/>
    <lineage>
        <taxon>Bacteria</taxon>
        <taxon>Bacillati</taxon>
        <taxon>Actinomycetota</taxon>
        <taxon>Actinomycetes</taxon>
        <taxon>Pseudonocardiales</taxon>
        <taxon>Pseudonocardiaceae</taxon>
        <taxon>Saccharopolyspora</taxon>
    </lineage>
</organism>
<dbReference type="GO" id="GO:0006552">
    <property type="term" value="P:L-leucine catabolic process"/>
    <property type="evidence" value="ECO:0007669"/>
    <property type="project" value="TreeGrafter"/>
</dbReference>